<accession>A0A813Y1M5</accession>
<reference evidence="2" key="1">
    <citation type="submission" date="2021-02" db="EMBL/GenBank/DDBJ databases">
        <authorList>
            <person name="Nowell W R."/>
        </authorList>
    </citation>
    <scope>NUCLEOTIDE SEQUENCE</scope>
    <source>
        <strain evidence="2">Ploen Becks lab</strain>
    </source>
</reference>
<dbReference type="EMBL" id="CAJNOC010001624">
    <property type="protein sequence ID" value="CAF0879332.1"/>
    <property type="molecule type" value="Genomic_DNA"/>
</dbReference>
<comment type="caution">
    <text evidence="2">The sequence shown here is derived from an EMBL/GenBank/DDBJ whole genome shotgun (WGS) entry which is preliminary data.</text>
</comment>
<dbReference type="Proteomes" id="UP000663879">
    <property type="component" value="Unassembled WGS sequence"/>
</dbReference>
<name>A0A813Y1M5_9BILA</name>
<organism evidence="2 3">
    <name type="scientific">Brachionus calyciflorus</name>
    <dbReference type="NCBI Taxonomy" id="104777"/>
    <lineage>
        <taxon>Eukaryota</taxon>
        <taxon>Metazoa</taxon>
        <taxon>Spiralia</taxon>
        <taxon>Gnathifera</taxon>
        <taxon>Rotifera</taxon>
        <taxon>Eurotatoria</taxon>
        <taxon>Monogononta</taxon>
        <taxon>Pseudotrocha</taxon>
        <taxon>Ploima</taxon>
        <taxon>Brachionidae</taxon>
        <taxon>Brachionus</taxon>
    </lineage>
</organism>
<gene>
    <name evidence="2" type="ORF">OXX778_LOCUS10334</name>
</gene>
<feature type="compositionally biased region" description="Pro residues" evidence="1">
    <location>
        <begin position="57"/>
        <end position="66"/>
    </location>
</feature>
<proteinExistence type="predicted"/>
<feature type="region of interest" description="Disordered" evidence="1">
    <location>
        <begin position="57"/>
        <end position="86"/>
    </location>
</feature>
<evidence type="ECO:0000313" key="3">
    <source>
        <dbReference type="Proteomes" id="UP000663879"/>
    </source>
</evidence>
<keyword evidence="3" id="KW-1185">Reference proteome</keyword>
<feature type="compositionally biased region" description="Basic residues" evidence="1">
    <location>
        <begin position="77"/>
        <end position="86"/>
    </location>
</feature>
<protein>
    <submittedName>
        <fullName evidence="2">Uncharacterized protein</fullName>
    </submittedName>
</protein>
<dbReference type="AlphaFoldDB" id="A0A813Y1M5"/>
<feature type="compositionally biased region" description="Basic and acidic residues" evidence="1">
    <location>
        <begin position="67"/>
        <end position="76"/>
    </location>
</feature>
<sequence length="86" mass="10177">MEGLKRRLERPGHELSDFDKIIFKLNELITMTANNTDKLNDITSRLERIEQRLGIPFYPPEPPFPDIEPKFPFDLRPRHHPSPQDL</sequence>
<evidence type="ECO:0000313" key="2">
    <source>
        <dbReference type="EMBL" id="CAF0879332.1"/>
    </source>
</evidence>
<evidence type="ECO:0000256" key="1">
    <source>
        <dbReference type="SAM" id="MobiDB-lite"/>
    </source>
</evidence>